<dbReference type="Pfam" id="PF17937">
    <property type="entry name" value="TetR_C_28"/>
    <property type="match status" value="1"/>
</dbReference>
<dbReference type="SUPFAM" id="SSF46689">
    <property type="entry name" value="Homeodomain-like"/>
    <property type="match status" value="1"/>
</dbReference>
<dbReference type="PANTHER" id="PTHR30055">
    <property type="entry name" value="HTH-TYPE TRANSCRIPTIONAL REGULATOR RUTR"/>
    <property type="match status" value="1"/>
</dbReference>
<feature type="domain" description="HTH tetR-type" evidence="5">
    <location>
        <begin position="15"/>
        <end position="74"/>
    </location>
</feature>
<feature type="DNA-binding region" description="H-T-H motif" evidence="4">
    <location>
        <begin position="37"/>
        <end position="56"/>
    </location>
</feature>
<dbReference type="GO" id="GO:0003700">
    <property type="term" value="F:DNA-binding transcription factor activity"/>
    <property type="evidence" value="ECO:0007669"/>
    <property type="project" value="TreeGrafter"/>
</dbReference>
<reference evidence="6 7" key="1">
    <citation type="submission" date="2020-08" db="EMBL/GenBank/DDBJ databases">
        <title>Genome sequence of Leucobacter denitrificans KACC 14055T.</title>
        <authorList>
            <person name="Hyun D.-W."/>
            <person name="Bae J.-W."/>
        </authorList>
    </citation>
    <scope>NUCLEOTIDE SEQUENCE [LARGE SCALE GENOMIC DNA]</scope>
    <source>
        <strain evidence="6 7">KACC 14055</strain>
    </source>
</reference>
<evidence type="ECO:0000313" key="7">
    <source>
        <dbReference type="Proteomes" id="UP000515934"/>
    </source>
</evidence>
<dbReference type="GO" id="GO:0000976">
    <property type="term" value="F:transcription cis-regulatory region binding"/>
    <property type="evidence" value="ECO:0007669"/>
    <property type="project" value="TreeGrafter"/>
</dbReference>
<dbReference type="InterPro" id="IPR009057">
    <property type="entry name" value="Homeodomain-like_sf"/>
</dbReference>
<dbReference type="EMBL" id="CP060716">
    <property type="protein sequence ID" value="QNN62133.1"/>
    <property type="molecule type" value="Genomic_DNA"/>
</dbReference>
<dbReference type="PRINTS" id="PR00455">
    <property type="entry name" value="HTHTETR"/>
</dbReference>
<proteinExistence type="predicted"/>
<keyword evidence="3" id="KW-0804">Transcription</keyword>
<accession>A0A7G9S2Q8</accession>
<evidence type="ECO:0000259" key="5">
    <source>
        <dbReference type="PROSITE" id="PS50977"/>
    </source>
</evidence>
<keyword evidence="1" id="KW-0805">Transcription regulation</keyword>
<evidence type="ECO:0000256" key="3">
    <source>
        <dbReference type="ARBA" id="ARBA00023163"/>
    </source>
</evidence>
<organism evidence="6 7">
    <name type="scientific">Leucobacter denitrificans</name>
    <dbReference type="NCBI Taxonomy" id="683042"/>
    <lineage>
        <taxon>Bacteria</taxon>
        <taxon>Bacillati</taxon>
        <taxon>Actinomycetota</taxon>
        <taxon>Actinomycetes</taxon>
        <taxon>Micrococcales</taxon>
        <taxon>Microbacteriaceae</taxon>
        <taxon>Leucobacter</taxon>
    </lineage>
</organism>
<name>A0A7G9S2Q8_9MICO</name>
<dbReference type="AlphaFoldDB" id="A0A7G9S2Q8"/>
<dbReference type="PROSITE" id="PS50977">
    <property type="entry name" value="HTH_TETR_2"/>
    <property type="match status" value="1"/>
</dbReference>
<dbReference type="PANTHER" id="PTHR30055:SF234">
    <property type="entry name" value="HTH-TYPE TRANSCRIPTIONAL REGULATOR BETI"/>
    <property type="match status" value="1"/>
</dbReference>
<keyword evidence="7" id="KW-1185">Reference proteome</keyword>
<dbReference type="InterPro" id="IPR050109">
    <property type="entry name" value="HTH-type_TetR-like_transc_reg"/>
</dbReference>
<protein>
    <submittedName>
        <fullName evidence="6">TetR/AcrR family transcriptional regulator</fullName>
    </submittedName>
</protein>
<dbReference type="Proteomes" id="UP000515934">
    <property type="component" value="Chromosome"/>
</dbReference>
<evidence type="ECO:0000313" key="6">
    <source>
        <dbReference type="EMBL" id="QNN62133.1"/>
    </source>
</evidence>
<dbReference type="InterPro" id="IPR001647">
    <property type="entry name" value="HTH_TetR"/>
</dbReference>
<gene>
    <name evidence="6" type="ORF">H9L06_07480</name>
</gene>
<dbReference type="Gene3D" id="1.10.357.10">
    <property type="entry name" value="Tetracycline Repressor, domain 2"/>
    <property type="match status" value="1"/>
</dbReference>
<evidence type="ECO:0000256" key="2">
    <source>
        <dbReference type="ARBA" id="ARBA00023125"/>
    </source>
</evidence>
<dbReference type="InterPro" id="IPR041479">
    <property type="entry name" value="TetR_CgmR_C"/>
</dbReference>
<dbReference type="Pfam" id="PF00440">
    <property type="entry name" value="TetR_N"/>
    <property type="match status" value="1"/>
</dbReference>
<evidence type="ECO:0000256" key="4">
    <source>
        <dbReference type="PROSITE-ProRule" id="PRU00335"/>
    </source>
</evidence>
<sequence length="198" mass="21585">MTAQNLERTAERNSTRTQRQILDAAAHVIGEVGTAMTLAQVAEAAGVSKGGLMHHYSGRLQLLIAVVDDANDRFREAVTGNLDLSENAPGKMLRAYVRTLCGGDLEAANYFGSAPIWNGLYGLPEIREVMDADTVWWEEQLALDGLDPLVIRMVRRAAEGLAAAYSYSEETKEDLQEARDLLLEMTVQGVGLHQVNAA</sequence>
<keyword evidence="2 4" id="KW-0238">DNA-binding</keyword>
<evidence type="ECO:0000256" key="1">
    <source>
        <dbReference type="ARBA" id="ARBA00023015"/>
    </source>
</evidence>
<dbReference type="KEGG" id="ldn:H9L06_07480"/>
<dbReference type="RefSeq" id="WP_187554604.1">
    <property type="nucleotide sequence ID" value="NZ_CP060716.1"/>
</dbReference>